<accession>A0A8J2N0B6</accession>
<proteinExistence type="predicted"/>
<evidence type="ECO:0000313" key="1">
    <source>
        <dbReference type="EMBL" id="CAG5160750.1"/>
    </source>
</evidence>
<keyword evidence="2" id="KW-1185">Reference proteome</keyword>
<dbReference type="GeneID" id="67017724"/>
<dbReference type="RefSeq" id="XP_043169451.1">
    <property type="nucleotide sequence ID" value="XM_043313516.1"/>
</dbReference>
<dbReference type="OrthoDB" id="5243686at2759"/>
<protein>
    <submittedName>
        <fullName evidence="1">Uncharacterized protein</fullName>
    </submittedName>
</protein>
<evidence type="ECO:0000313" key="2">
    <source>
        <dbReference type="Proteomes" id="UP000676310"/>
    </source>
</evidence>
<dbReference type="Proteomes" id="UP000676310">
    <property type="component" value="Unassembled WGS sequence"/>
</dbReference>
<dbReference type="EMBL" id="CAJRGZ010000019">
    <property type="protein sequence ID" value="CAG5160750.1"/>
    <property type="molecule type" value="Genomic_DNA"/>
</dbReference>
<reference evidence="1" key="1">
    <citation type="submission" date="2021-05" db="EMBL/GenBank/DDBJ databases">
        <authorList>
            <person name="Stam R."/>
        </authorList>
    </citation>
    <scope>NUCLEOTIDE SEQUENCE</scope>
    <source>
        <strain evidence="1">CS162</strain>
    </source>
</reference>
<sequence>MAKDSPVPSYIFQIDEIFEDLGGAPAQYDNFGIWQPTSGPRASHNFTPRVGASGRTWLCDGSQIYEVALPRNAQLYKTFSVYYASGGGFWVLNGDARNPPDTDVFHRLQFNYYTQTPESSFLTNAGQNNMLCVQPQDNRVAKMLLPDIYHTNAAASSPQHGGIVGELPIFLALMAFTTSREYLPSVLPHMFAGGNWITTHTWQFARTEGRGVVVKVYNCPVDFPAHNPRGSTSTDLYNYEMGYTAKYFR</sequence>
<gene>
    <name evidence="1" type="ORF">ALTATR162_LOCUS5896</name>
</gene>
<organism evidence="1 2">
    <name type="scientific">Alternaria atra</name>
    <dbReference type="NCBI Taxonomy" id="119953"/>
    <lineage>
        <taxon>Eukaryota</taxon>
        <taxon>Fungi</taxon>
        <taxon>Dikarya</taxon>
        <taxon>Ascomycota</taxon>
        <taxon>Pezizomycotina</taxon>
        <taxon>Dothideomycetes</taxon>
        <taxon>Pleosporomycetidae</taxon>
        <taxon>Pleosporales</taxon>
        <taxon>Pleosporineae</taxon>
        <taxon>Pleosporaceae</taxon>
        <taxon>Alternaria</taxon>
        <taxon>Alternaria sect. Ulocladioides</taxon>
    </lineage>
</organism>
<comment type="caution">
    <text evidence="1">The sequence shown here is derived from an EMBL/GenBank/DDBJ whole genome shotgun (WGS) entry which is preliminary data.</text>
</comment>
<name>A0A8J2N0B6_9PLEO</name>
<dbReference type="AlphaFoldDB" id="A0A8J2N0B6"/>